<dbReference type="SUPFAM" id="SSF56317">
    <property type="entry name" value="Carbon-nitrogen hydrolase"/>
    <property type="match status" value="1"/>
</dbReference>
<dbReference type="EMBL" id="BMWP01000003">
    <property type="protein sequence ID" value="GGW25325.1"/>
    <property type="molecule type" value="Genomic_DNA"/>
</dbReference>
<dbReference type="FunFam" id="3.60.110.10:FF:000004">
    <property type="entry name" value="Carbon-nitrogen hydrolase"/>
    <property type="match status" value="1"/>
</dbReference>
<evidence type="ECO:0000256" key="3">
    <source>
        <dbReference type="ARBA" id="ARBA00039118"/>
    </source>
</evidence>
<sequence length="258" mass="29706">MTDELNIALVQCNLIWENPQANRENLEKKINSIYSEVDMIVLPEMFTTGFTMTPGKIAKEEGERTVEWMQTMARKKNAALVGSIVFEEGGHYYNRLWFVEPNNEISSYDKRHTFTLAGEDKVYTAGEKKLLVSFRGFAICPLICYDLRFPVWARNTENYDVLIYVANWPEKRIVAWDTLLKARAIENMAYLVGVNRTGTDNLGNNYVGHSVVYDVLGHSLAFSEENTVLYATLNKAHIKAEREKLRFLEDRDQFILKG</sequence>
<gene>
    <name evidence="7" type="ORF">GCM10007383_07830</name>
</gene>
<keyword evidence="8" id="KW-1185">Reference proteome</keyword>
<dbReference type="PANTHER" id="PTHR47799">
    <property type="entry name" value="OMEGA-AMIDASE YAFV"/>
    <property type="match status" value="1"/>
</dbReference>
<evidence type="ECO:0000256" key="2">
    <source>
        <dbReference type="ARBA" id="ARBA00022801"/>
    </source>
</evidence>
<comment type="catalytic activity">
    <reaction evidence="4">
        <text>a monoamide of a dicarboxylate + H2O = a dicarboxylate + NH4(+)</text>
        <dbReference type="Rhea" id="RHEA:11716"/>
        <dbReference type="ChEBI" id="CHEBI:15377"/>
        <dbReference type="ChEBI" id="CHEBI:28938"/>
        <dbReference type="ChEBI" id="CHEBI:28965"/>
        <dbReference type="ChEBI" id="CHEBI:77450"/>
        <dbReference type="EC" id="3.5.1.3"/>
    </reaction>
</comment>
<organism evidence="7 8">
    <name type="scientific">Arenibacter certesii</name>
    <dbReference type="NCBI Taxonomy" id="228955"/>
    <lineage>
        <taxon>Bacteria</taxon>
        <taxon>Pseudomonadati</taxon>
        <taxon>Bacteroidota</taxon>
        <taxon>Flavobacteriia</taxon>
        <taxon>Flavobacteriales</taxon>
        <taxon>Flavobacteriaceae</taxon>
        <taxon>Arenibacter</taxon>
    </lineage>
</organism>
<dbReference type="Gene3D" id="3.60.110.10">
    <property type="entry name" value="Carbon-nitrogen hydrolase"/>
    <property type="match status" value="1"/>
</dbReference>
<comment type="caution">
    <text evidence="7">The sequence shown here is derived from an EMBL/GenBank/DDBJ whole genome shotgun (WGS) entry which is preliminary data.</text>
</comment>
<accession>A0A918MIV4</accession>
<dbReference type="EC" id="3.5.1.3" evidence="3"/>
<dbReference type="InterPro" id="IPR036526">
    <property type="entry name" value="C-N_Hydrolase_sf"/>
</dbReference>
<keyword evidence="2" id="KW-0378">Hydrolase</keyword>
<dbReference type="GO" id="GO:0106008">
    <property type="term" value="F:2-oxoglutaramate amidase activity"/>
    <property type="evidence" value="ECO:0007669"/>
    <property type="project" value="TreeGrafter"/>
</dbReference>
<dbReference type="CDD" id="cd07575">
    <property type="entry name" value="Xc-1258_like"/>
    <property type="match status" value="1"/>
</dbReference>
<dbReference type="Pfam" id="PF00795">
    <property type="entry name" value="CN_hydrolase"/>
    <property type="match status" value="1"/>
</dbReference>
<dbReference type="PROSITE" id="PS50263">
    <property type="entry name" value="CN_HYDROLASE"/>
    <property type="match status" value="1"/>
</dbReference>
<dbReference type="PANTHER" id="PTHR47799:SF1">
    <property type="entry name" value="OMEGA-AMIDASE YAFV"/>
    <property type="match status" value="1"/>
</dbReference>
<reference evidence="7" key="2">
    <citation type="submission" date="2020-09" db="EMBL/GenBank/DDBJ databases">
        <authorList>
            <person name="Sun Q."/>
            <person name="Kim S."/>
        </authorList>
    </citation>
    <scope>NUCLEOTIDE SEQUENCE</scope>
    <source>
        <strain evidence="7">KCTC 12113</strain>
    </source>
</reference>
<dbReference type="InterPro" id="IPR052737">
    <property type="entry name" value="Omega-amidase_YafV"/>
</dbReference>
<feature type="domain" description="CN hydrolase" evidence="6">
    <location>
        <begin position="5"/>
        <end position="235"/>
    </location>
</feature>
<proteinExistence type="inferred from homology"/>
<protein>
    <recommendedName>
        <fullName evidence="5">Omega-amidase YafV</fullName>
        <ecNumber evidence="3">3.5.1.3</ecNumber>
    </recommendedName>
</protein>
<evidence type="ECO:0000259" key="6">
    <source>
        <dbReference type="PROSITE" id="PS50263"/>
    </source>
</evidence>
<dbReference type="RefSeq" id="WP_026811964.1">
    <property type="nucleotide sequence ID" value="NZ_BMWP01000003.1"/>
</dbReference>
<evidence type="ECO:0000313" key="7">
    <source>
        <dbReference type="EMBL" id="GGW25325.1"/>
    </source>
</evidence>
<evidence type="ECO:0000256" key="4">
    <source>
        <dbReference type="ARBA" id="ARBA00052904"/>
    </source>
</evidence>
<comment type="similarity">
    <text evidence="1">Belongs to the carbon-nitrogen hydrolase superfamily. NIT1/NIT2 family.</text>
</comment>
<name>A0A918MIV4_9FLAO</name>
<dbReference type="AlphaFoldDB" id="A0A918MIV4"/>
<evidence type="ECO:0000256" key="5">
    <source>
        <dbReference type="ARBA" id="ARBA00072139"/>
    </source>
</evidence>
<dbReference type="Proteomes" id="UP000634668">
    <property type="component" value="Unassembled WGS sequence"/>
</dbReference>
<dbReference type="InterPro" id="IPR003010">
    <property type="entry name" value="C-N_Hydrolase"/>
</dbReference>
<dbReference type="NCBIfam" id="NF007757">
    <property type="entry name" value="PRK10438.1"/>
    <property type="match status" value="1"/>
</dbReference>
<evidence type="ECO:0000256" key="1">
    <source>
        <dbReference type="ARBA" id="ARBA00010613"/>
    </source>
</evidence>
<dbReference type="GO" id="GO:0050152">
    <property type="term" value="F:omega-amidase activity"/>
    <property type="evidence" value="ECO:0007669"/>
    <property type="project" value="UniProtKB-EC"/>
</dbReference>
<reference evidence="7" key="1">
    <citation type="journal article" date="2014" name="Int. J. Syst. Evol. Microbiol.">
        <title>Complete genome sequence of Corynebacterium casei LMG S-19264T (=DSM 44701T), isolated from a smear-ripened cheese.</title>
        <authorList>
            <consortium name="US DOE Joint Genome Institute (JGI-PGF)"/>
            <person name="Walter F."/>
            <person name="Albersmeier A."/>
            <person name="Kalinowski J."/>
            <person name="Ruckert C."/>
        </authorList>
    </citation>
    <scope>NUCLEOTIDE SEQUENCE</scope>
    <source>
        <strain evidence="7">KCTC 12113</strain>
    </source>
</reference>
<evidence type="ECO:0000313" key="8">
    <source>
        <dbReference type="Proteomes" id="UP000634668"/>
    </source>
</evidence>